<organism evidence="1 2">
    <name type="scientific">Pseudomonas kielensis</name>
    <dbReference type="NCBI Taxonomy" id="2762577"/>
    <lineage>
        <taxon>Bacteria</taxon>
        <taxon>Pseudomonadati</taxon>
        <taxon>Pseudomonadota</taxon>
        <taxon>Gammaproteobacteria</taxon>
        <taxon>Pseudomonadales</taxon>
        <taxon>Pseudomonadaceae</taxon>
        <taxon>Pseudomonas</taxon>
    </lineage>
</organism>
<dbReference type="Gene3D" id="2.40.110.10">
    <property type="entry name" value="Butyryl-CoA Dehydrogenase, subunit A, domain 2"/>
    <property type="match status" value="1"/>
</dbReference>
<keyword evidence="2" id="KW-1185">Reference proteome</keyword>
<dbReference type="RefSeq" id="WP_185817944.1">
    <property type="nucleotide sequence ID" value="NZ_JACMYG010000002.1"/>
</dbReference>
<name>A0A7X1GA96_9PSED</name>
<dbReference type="Gene3D" id="1.20.140.10">
    <property type="entry name" value="Butyryl-CoA Dehydrogenase, subunit A, domain 3"/>
    <property type="match status" value="1"/>
</dbReference>
<protein>
    <submittedName>
        <fullName evidence="1">Acyl-CoA dehydrogenase</fullName>
    </submittedName>
</protein>
<accession>A0A7X1GA96</accession>
<dbReference type="SUPFAM" id="SSF56645">
    <property type="entry name" value="Acyl-CoA dehydrogenase NM domain-like"/>
    <property type="match status" value="1"/>
</dbReference>
<proteinExistence type="predicted"/>
<dbReference type="Proteomes" id="UP000526003">
    <property type="component" value="Unassembled WGS sequence"/>
</dbReference>
<reference evidence="1 2" key="1">
    <citation type="submission" date="2020-08" db="EMBL/GenBank/DDBJ databases">
        <title>Pseudomonas sp. nov.</title>
        <authorList>
            <person name="Gieschler S."/>
            <person name="Fiedler G."/>
            <person name="Brinks E."/>
            <person name="Boehnlein C."/>
            <person name="Franz C.M.A.P."/>
            <person name="Kabisch J."/>
        </authorList>
    </citation>
    <scope>NUCLEOTIDE SEQUENCE [LARGE SCALE GENOMIC DNA]</scope>
    <source>
        <strain evidence="1 2">MBT-1</strain>
    </source>
</reference>
<comment type="caution">
    <text evidence="1">The sequence shown here is derived from an EMBL/GenBank/DDBJ whole genome shotgun (WGS) entry which is preliminary data.</text>
</comment>
<evidence type="ECO:0000313" key="1">
    <source>
        <dbReference type="EMBL" id="MBC2688729.1"/>
    </source>
</evidence>
<dbReference type="AlphaFoldDB" id="A0A7X1GA96"/>
<dbReference type="GO" id="GO:0016627">
    <property type="term" value="F:oxidoreductase activity, acting on the CH-CH group of donors"/>
    <property type="evidence" value="ECO:0007669"/>
    <property type="project" value="InterPro"/>
</dbReference>
<dbReference type="InterPro" id="IPR046373">
    <property type="entry name" value="Acyl-CoA_Oxase/DH_mid-dom_sf"/>
</dbReference>
<dbReference type="EMBL" id="JACMYG010000002">
    <property type="protein sequence ID" value="MBC2688729.1"/>
    <property type="molecule type" value="Genomic_DNA"/>
</dbReference>
<gene>
    <name evidence="1" type="ORF">H7995_02820</name>
</gene>
<sequence>MNRSTAQDGGRSLEQILEDFGQRAAPLELDRQLPEVMRRCLADGQADLPLPGQGQTLQRWRALAQVAGNDLALLKLFEGHTDAKAILAELGALHLDSPGIWGVWAAEPPTARVRIVGREHGAVQLSGTKAWCSGALQIDHALLTAWNEDDRPQLVALALTQGDLRIDSDDWQARGMATTASVSVHLDGARAHCVGPSGAYVQRPGFWHGGAGIAACWYGAARTLAETLRQACAGPRNDPHAQAHLGAVDAALASAAAGLRECAAWIDAHPRADAEFNVRRTRALVEAAVVQVQWHVGRALGATPFCRDPRFARLSADLPVFIRQSHAERDLAELGRQLHGRDPQGWCL</sequence>
<dbReference type="InterPro" id="IPR009100">
    <property type="entry name" value="AcylCoA_DH/oxidase_NM_dom_sf"/>
</dbReference>
<evidence type="ECO:0000313" key="2">
    <source>
        <dbReference type="Proteomes" id="UP000526003"/>
    </source>
</evidence>